<dbReference type="PRINTS" id="PR01042">
    <property type="entry name" value="TRNASYNTHASP"/>
</dbReference>
<dbReference type="InterPro" id="IPR004364">
    <property type="entry name" value="Aa-tRNA-synt_II"/>
</dbReference>
<dbReference type="InterPro" id="IPR004115">
    <property type="entry name" value="GAD-like_sf"/>
</dbReference>
<dbReference type="GO" id="GO:0006422">
    <property type="term" value="P:aspartyl-tRNA aminoacylation"/>
    <property type="evidence" value="ECO:0007669"/>
    <property type="project" value="TreeGrafter"/>
</dbReference>
<evidence type="ECO:0000256" key="1">
    <source>
        <dbReference type="ARBA" id="ARBA00006303"/>
    </source>
</evidence>
<evidence type="ECO:0000256" key="2">
    <source>
        <dbReference type="ARBA" id="ARBA00022598"/>
    </source>
</evidence>
<dbReference type="InterPro" id="IPR029351">
    <property type="entry name" value="GAD_dom"/>
</dbReference>
<dbReference type="NCBIfam" id="NF001750">
    <property type="entry name" value="PRK00476.1"/>
    <property type="match status" value="1"/>
</dbReference>
<protein>
    <submittedName>
        <fullName evidence="9">Unannotated protein</fullName>
    </submittedName>
</protein>
<dbReference type="SUPFAM" id="SSF55681">
    <property type="entry name" value="Class II aaRS and biotin synthetases"/>
    <property type="match status" value="1"/>
</dbReference>
<evidence type="ECO:0000256" key="6">
    <source>
        <dbReference type="ARBA" id="ARBA00023146"/>
    </source>
</evidence>
<sequence length="579" mass="63320">MLRNQDAGALRASHAGQTVTLAGWVARRRDHGGVAFIDLRDATGSVQVVIRDEKMAGQLRAEWCLQITGEVALRPAGNENTNIPTGAIEVMGDDVVVLSESAPLPFPVDSGSEVDISEEVRLRYRYLDLRREGPAANLRLRSKVTSAIRNVMENLEFLEIETPYLTRSTPEGARDFLVPVRLQPGSWYALPQSPQLFKQLLMVAGMERYYQIARCFRDEDFRADRQPEFTQLDIEMSFIDQGDILAVAEKILVKVWKEAVGYDIPTPIKHMTYADAMDKYGSDKPDLRFGYELTEVTDFFKATPFRVFQAPYVGAVVMPGGADSPRRELDAWQDWAKARGAKGIAYILVNADGTLGGPVSKNISEDEQAGIAALVGAKPGDAIFFAAGDRSSSQQLLGAARLEIGKRCNLINQGAWEFVWVVDAPMFEPTDNGGWTAVHHPFTGPKPEFASTFKSDPASALAYAYDIVLNGTELGGGSIRIHDRNIQKDVFTVIGLSDEEAQSKFGFLLEAFNYGPPPHGGIALGLDRVCALLTGSDSIREVIAFPKTASGGDPLTGAPTPITPAQRKEAAIDWTPPKE</sequence>
<dbReference type="NCBIfam" id="TIGR00459">
    <property type="entry name" value="aspS_bact"/>
    <property type="match status" value="1"/>
</dbReference>
<dbReference type="Pfam" id="PF02938">
    <property type="entry name" value="GAD"/>
    <property type="match status" value="1"/>
</dbReference>
<gene>
    <name evidence="9" type="ORF">UFOPK4307_00300</name>
</gene>
<dbReference type="GO" id="GO:0003676">
    <property type="term" value="F:nucleic acid binding"/>
    <property type="evidence" value="ECO:0007669"/>
    <property type="project" value="InterPro"/>
</dbReference>
<evidence type="ECO:0000256" key="3">
    <source>
        <dbReference type="ARBA" id="ARBA00022741"/>
    </source>
</evidence>
<dbReference type="PROSITE" id="PS50862">
    <property type="entry name" value="AA_TRNA_LIGASE_II"/>
    <property type="match status" value="1"/>
</dbReference>
<dbReference type="InterPro" id="IPR004524">
    <property type="entry name" value="Asp-tRNA-ligase_1"/>
</dbReference>
<dbReference type="CDD" id="cd00777">
    <property type="entry name" value="AspRS_core"/>
    <property type="match status" value="1"/>
</dbReference>
<dbReference type="Pfam" id="PF00152">
    <property type="entry name" value="tRNA-synt_2"/>
    <property type="match status" value="1"/>
</dbReference>
<name>A0A6J7TKG5_9ZZZZ</name>
<evidence type="ECO:0000256" key="4">
    <source>
        <dbReference type="ARBA" id="ARBA00022840"/>
    </source>
</evidence>
<keyword evidence="6" id="KW-0030">Aminoacyl-tRNA synthetase</keyword>
<evidence type="ECO:0000256" key="5">
    <source>
        <dbReference type="ARBA" id="ARBA00022917"/>
    </source>
</evidence>
<feature type="compositionally biased region" description="Basic and acidic residues" evidence="7">
    <location>
        <begin position="566"/>
        <end position="579"/>
    </location>
</feature>
<organism evidence="9">
    <name type="scientific">freshwater metagenome</name>
    <dbReference type="NCBI Taxonomy" id="449393"/>
    <lineage>
        <taxon>unclassified sequences</taxon>
        <taxon>metagenomes</taxon>
        <taxon>ecological metagenomes</taxon>
    </lineage>
</organism>
<dbReference type="InterPro" id="IPR047089">
    <property type="entry name" value="Asp-tRNA-ligase_1_N"/>
</dbReference>
<keyword evidence="2" id="KW-0436">Ligase</keyword>
<feature type="domain" description="Aminoacyl-transfer RNA synthetases class-II family profile" evidence="8">
    <location>
        <begin position="138"/>
        <end position="546"/>
    </location>
</feature>
<dbReference type="InterPro" id="IPR047090">
    <property type="entry name" value="AspRS_core"/>
</dbReference>
<dbReference type="Gene3D" id="3.30.930.10">
    <property type="entry name" value="Bira Bifunctional Protein, Domain 2"/>
    <property type="match status" value="1"/>
</dbReference>
<dbReference type="HAMAP" id="MF_00044">
    <property type="entry name" value="Asp_tRNA_synth_type1"/>
    <property type="match status" value="1"/>
</dbReference>
<reference evidence="9" key="1">
    <citation type="submission" date="2020-05" db="EMBL/GenBank/DDBJ databases">
        <authorList>
            <person name="Chiriac C."/>
            <person name="Salcher M."/>
            <person name="Ghai R."/>
            <person name="Kavagutti S V."/>
        </authorList>
    </citation>
    <scope>NUCLEOTIDE SEQUENCE</scope>
</reference>
<evidence type="ECO:0000256" key="7">
    <source>
        <dbReference type="SAM" id="MobiDB-lite"/>
    </source>
</evidence>
<dbReference type="InterPro" id="IPR012340">
    <property type="entry name" value="NA-bd_OB-fold"/>
</dbReference>
<dbReference type="GO" id="GO:0005737">
    <property type="term" value="C:cytoplasm"/>
    <property type="evidence" value="ECO:0007669"/>
    <property type="project" value="InterPro"/>
</dbReference>
<evidence type="ECO:0000313" key="9">
    <source>
        <dbReference type="EMBL" id="CAB5054459.1"/>
    </source>
</evidence>
<dbReference type="Gene3D" id="3.30.1360.30">
    <property type="entry name" value="GAD-like domain"/>
    <property type="match status" value="1"/>
</dbReference>
<keyword evidence="5" id="KW-0648">Protein biosynthesis</keyword>
<accession>A0A6J7TKG5</accession>
<dbReference type="GO" id="GO:0005524">
    <property type="term" value="F:ATP binding"/>
    <property type="evidence" value="ECO:0007669"/>
    <property type="project" value="UniProtKB-KW"/>
</dbReference>
<dbReference type="PANTHER" id="PTHR22594">
    <property type="entry name" value="ASPARTYL/LYSYL-TRNA SYNTHETASE"/>
    <property type="match status" value="1"/>
</dbReference>
<dbReference type="InterPro" id="IPR006195">
    <property type="entry name" value="aa-tRNA-synth_II"/>
</dbReference>
<feature type="region of interest" description="Disordered" evidence="7">
    <location>
        <begin position="550"/>
        <end position="579"/>
    </location>
</feature>
<dbReference type="InterPro" id="IPR004365">
    <property type="entry name" value="NA-bd_OB_tRNA"/>
</dbReference>
<dbReference type="Gene3D" id="2.40.50.140">
    <property type="entry name" value="Nucleic acid-binding proteins"/>
    <property type="match status" value="1"/>
</dbReference>
<dbReference type="SUPFAM" id="SSF55261">
    <property type="entry name" value="GAD domain-like"/>
    <property type="match status" value="1"/>
</dbReference>
<keyword evidence="4" id="KW-0067">ATP-binding</keyword>
<dbReference type="InterPro" id="IPR045864">
    <property type="entry name" value="aa-tRNA-synth_II/BPL/LPL"/>
</dbReference>
<dbReference type="Pfam" id="PF01336">
    <property type="entry name" value="tRNA_anti-codon"/>
    <property type="match status" value="1"/>
</dbReference>
<dbReference type="GO" id="GO:0004815">
    <property type="term" value="F:aspartate-tRNA ligase activity"/>
    <property type="evidence" value="ECO:0007669"/>
    <property type="project" value="TreeGrafter"/>
</dbReference>
<dbReference type="SUPFAM" id="SSF50249">
    <property type="entry name" value="Nucleic acid-binding proteins"/>
    <property type="match status" value="1"/>
</dbReference>
<dbReference type="AlphaFoldDB" id="A0A6J7TKG5"/>
<evidence type="ECO:0000259" key="8">
    <source>
        <dbReference type="PROSITE" id="PS50862"/>
    </source>
</evidence>
<keyword evidence="3" id="KW-0547">Nucleotide-binding</keyword>
<dbReference type="InterPro" id="IPR002312">
    <property type="entry name" value="Asp/Asn-tRNA-synth_IIb"/>
</dbReference>
<proteinExistence type="inferred from homology"/>
<dbReference type="CDD" id="cd04317">
    <property type="entry name" value="EcAspRS_like_N"/>
    <property type="match status" value="1"/>
</dbReference>
<dbReference type="PANTHER" id="PTHR22594:SF5">
    <property type="entry name" value="ASPARTATE--TRNA LIGASE, MITOCHONDRIAL"/>
    <property type="match status" value="1"/>
</dbReference>
<comment type="similarity">
    <text evidence="1">Belongs to the class-II aminoacyl-tRNA synthetase family. Type 1 subfamily.</text>
</comment>
<dbReference type="EMBL" id="CAFBQO010000025">
    <property type="protein sequence ID" value="CAB5054459.1"/>
    <property type="molecule type" value="Genomic_DNA"/>
</dbReference>